<feature type="domain" description="Mab-21-like HhH/H2TH-like" evidence="7">
    <location>
        <begin position="246"/>
        <end position="296"/>
    </location>
</feature>
<reference evidence="8 9" key="1">
    <citation type="submission" date="2019-09" db="EMBL/GenBank/DDBJ databases">
        <title>Bird 10,000 Genomes (B10K) Project - Family phase.</title>
        <authorList>
            <person name="Zhang G."/>
        </authorList>
    </citation>
    <scope>NUCLEOTIDE SEQUENCE [LARGE SCALE GENOMIC DNA]</scope>
    <source>
        <strain evidence="8">B10K-DU-029-38</strain>
        <tissue evidence="8">Muscle</tissue>
    </source>
</reference>
<comment type="similarity">
    <text evidence="2">Belongs to the ITPRIP family.</text>
</comment>
<keyword evidence="9" id="KW-1185">Reference proteome</keyword>
<evidence type="ECO:0000313" key="9">
    <source>
        <dbReference type="Proteomes" id="UP000517678"/>
    </source>
</evidence>
<accession>A0A7K8AL98</accession>
<evidence type="ECO:0000313" key="8">
    <source>
        <dbReference type="EMBL" id="NXB03506.1"/>
    </source>
</evidence>
<dbReference type="InterPro" id="IPR026250">
    <property type="entry name" value="ITPRIP-like"/>
</dbReference>
<comment type="subcellular location">
    <subcellularLocation>
        <location evidence="1">Membrane</location>
        <topology evidence="1">Single-pass type I membrane protein</topology>
    </subcellularLocation>
</comment>
<evidence type="ECO:0000256" key="1">
    <source>
        <dbReference type="ARBA" id="ARBA00004479"/>
    </source>
</evidence>
<comment type="caution">
    <text evidence="8">The sequence shown here is derived from an EMBL/GenBank/DDBJ whole genome shotgun (WGS) entry which is preliminary data.</text>
</comment>
<dbReference type="Pfam" id="PF20266">
    <property type="entry name" value="Mab-21_C"/>
    <property type="match status" value="1"/>
</dbReference>
<evidence type="ECO:0000256" key="3">
    <source>
        <dbReference type="ARBA" id="ARBA00022692"/>
    </source>
</evidence>
<protein>
    <submittedName>
        <fullName evidence="8">IPIL1 protein</fullName>
    </submittedName>
</protein>
<dbReference type="PANTHER" id="PTHR10656:SF40">
    <property type="entry name" value="INOSITOL 1,4,5-TRISPHOSPHATE RECEPTOR-INTERACTING PROTEIN-LIKE 1"/>
    <property type="match status" value="1"/>
</dbReference>
<evidence type="ECO:0000259" key="7">
    <source>
        <dbReference type="Pfam" id="PF20266"/>
    </source>
</evidence>
<gene>
    <name evidence="8" type="primary">Itpripl1_2</name>
    <name evidence="8" type="ORF">CNELOR_R11290</name>
</gene>
<sequence>VVTLLMDNLTRAFGHGSSNHFCPVLQQAIGVDSAFEGWSPRAEGAVYRVFVPLSAPVGHAFHLEPDAGAKMPGRNFRVRVELECTCVRAQPGNNSMLCFLHHSKEELSRKQEPSLLDTLCTGPYLDVEKTARWLYRSVRADWLLLPQSYHRHLMLLPSSRSCKMQLSKGKESFVVEVLFGVRQGDSDVFVGSQPTGVHFMPSTTWHETYAVAEANFFRHVARQIPQDSWHCKCLQLLACIAVGTGFSTYALKTVVMHLLNTRPLSLWSRRDFLRRVVDVLDYLRCSLDKKRLDHFVVGNQRLPGEIALPPDLQRVEAPNLFQQLARDPDAHREAMRDY</sequence>
<evidence type="ECO:0000256" key="6">
    <source>
        <dbReference type="ARBA" id="ARBA00023136"/>
    </source>
</evidence>
<dbReference type="EMBL" id="VZTF01003048">
    <property type="protein sequence ID" value="NXB03506.1"/>
    <property type="molecule type" value="Genomic_DNA"/>
</dbReference>
<dbReference type="PANTHER" id="PTHR10656">
    <property type="entry name" value="CELL FATE DETERMINING PROTEIN MAB21-RELATED"/>
    <property type="match status" value="1"/>
</dbReference>
<evidence type="ECO:0000256" key="2">
    <source>
        <dbReference type="ARBA" id="ARBA00005554"/>
    </source>
</evidence>
<dbReference type="InterPro" id="IPR046906">
    <property type="entry name" value="Mab-21_HhH/H2TH-like"/>
</dbReference>
<dbReference type="Gene3D" id="1.10.1410.40">
    <property type="match status" value="1"/>
</dbReference>
<proteinExistence type="inferred from homology"/>
<dbReference type="InterPro" id="IPR024810">
    <property type="entry name" value="MAB21L/cGLR"/>
</dbReference>
<evidence type="ECO:0000256" key="4">
    <source>
        <dbReference type="ARBA" id="ARBA00022729"/>
    </source>
</evidence>
<dbReference type="GO" id="GO:0016020">
    <property type="term" value="C:membrane"/>
    <property type="evidence" value="ECO:0007669"/>
    <property type="project" value="UniProtKB-SubCell"/>
</dbReference>
<organism evidence="8 9">
    <name type="scientific">Cnemophilus loriae</name>
    <name type="common">Loria's bird-of-paradise</name>
    <dbReference type="NCBI Taxonomy" id="254448"/>
    <lineage>
        <taxon>Eukaryota</taxon>
        <taxon>Metazoa</taxon>
        <taxon>Chordata</taxon>
        <taxon>Craniata</taxon>
        <taxon>Vertebrata</taxon>
        <taxon>Euteleostomi</taxon>
        <taxon>Archelosauria</taxon>
        <taxon>Archosauria</taxon>
        <taxon>Dinosauria</taxon>
        <taxon>Saurischia</taxon>
        <taxon>Theropoda</taxon>
        <taxon>Coelurosauria</taxon>
        <taxon>Aves</taxon>
        <taxon>Neognathae</taxon>
        <taxon>Neoaves</taxon>
        <taxon>Telluraves</taxon>
        <taxon>Australaves</taxon>
        <taxon>Passeriformes</taxon>
        <taxon>Corvoidea</taxon>
        <taxon>Corvidae</taxon>
        <taxon>Cnemophilus</taxon>
    </lineage>
</organism>
<name>A0A7K8AL98_9CORV</name>
<keyword evidence="4" id="KW-0732">Signal</keyword>
<dbReference type="SMART" id="SM01265">
    <property type="entry name" value="Mab-21"/>
    <property type="match status" value="1"/>
</dbReference>
<dbReference type="PRINTS" id="PR02107">
    <property type="entry name" value="INOS145TPRIP"/>
</dbReference>
<dbReference type="Proteomes" id="UP000517678">
    <property type="component" value="Unassembled WGS sequence"/>
</dbReference>
<feature type="non-terminal residue" evidence="8">
    <location>
        <position position="1"/>
    </location>
</feature>
<keyword evidence="3" id="KW-0812">Transmembrane</keyword>
<feature type="non-terminal residue" evidence="8">
    <location>
        <position position="338"/>
    </location>
</feature>
<keyword evidence="6" id="KW-0472">Membrane</keyword>
<evidence type="ECO:0000256" key="5">
    <source>
        <dbReference type="ARBA" id="ARBA00022989"/>
    </source>
</evidence>
<dbReference type="AlphaFoldDB" id="A0A7K8AL98"/>
<keyword evidence="5" id="KW-1133">Transmembrane helix</keyword>